<evidence type="ECO:0000256" key="11">
    <source>
        <dbReference type="SAM" id="SignalP"/>
    </source>
</evidence>
<dbReference type="PANTHER" id="PTHR23208:SF11">
    <property type="entry name" value="COUNTING FACTOR 45-1-RELATED"/>
    <property type="match status" value="1"/>
</dbReference>
<dbReference type="GO" id="GO:0031640">
    <property type="term" value="P:killing of cells of another organism"/>
    <property type="evidence" value="ECO:0007669"/>
    <property type="project" value="UniProtKB-KW"/>
</dbReference>
<keyword evidence="9" id="KW-0326">Glycosidase</keyword>
<evidence type="ECO:0000256" key="7">
    <source>
        <dbReference type="ARBA" id="ARBA00022801"/>
    </source>
</evidence>
<evidence type="ECO:0000256" key="4">
    <source>
        <dbReference type="ARBA" id="ARBA00022529"/>
    </source>
</evidence>
<dbReference type="OrthoDB" id="2251794at2759"/>
<dbReference type="GO" id="GO:0032502">
    <property type="term" value="P:developmental process"/>
    <property type="evidence" value="ECO:0007669"/>
    <property type="project" value="UniProtKB-ARBA"/>
</dbReference>
<reference evidence="13" key="1">
    <citation type="journal article" date="2011" name="Genome Biol.">
        <title>Comparative genomics of the social amoebae Dictyostelium discoideum and Dictyostelium purpureum.</title>
        <authorList>
            <consortium name="US DOE Joint Genome Institute (JGI-PGF)"/>
            <person name="Sucgang R."/>
            <person name="Kuo A."/>
            <person name="Tian X."/>
            <person name="Salerno W."/>
            <person name="Parikh A."/>
            <person name="Feasley C.L."/>
            <person name="Dalin E."/>
            <person name="Tu H."/>
            <person name="Huang E."/>
            <person name="Barry K."/>
            <person name="Lindquist E."/>
            <person name="Shapiro H."/>
            <person name="Bruce D."/>
            <person name="Schmutz J."/>
            <person name="Salamov A."/>
            <person name="Fey P."/>
            <person name="Gaudet P."/>
            <person name="Anjard C."/>
            <person name="Babu M.M."/>
            <person name="Basu S."/>
            <person name="Bushmanova Y."/>
            <person name="van der Wel H."/>
            <person name="Katoh-Kurasawa M."/>
            <person name="Dinh C."/>
            <person name="Coutinho P.M."/>
            <person name="Saito T."/>
            <person name="Elias M."/>
            <person name="Schaap P."/>
            <person name="Kay R.R."/>
            <person name="Henrissat B."/>
            <person name="Eichinger L."/>
            <person name="Rivero F."/>
            <person name="Putnam N.H."/>
            <person name="West C.M."/>
            <person name="Loomis W.F."/>
            <person name="Chisholm R.L."/>
            <person name="Shaulsky G."/>
            <person name="Strassmann J.E."/>
            <person name="Queller D.C."/>
            <person name="Kuspa A."/>
            <person name="Grigoriev I.V."/>
        </authorList>
    </citation>
    <scope>NUCLEOTIDE SEQUENCE [LARGE SCALE GENOMIC DNA]</scope>
    <source>
        <strain evidence="13">QSDP1</strain>
    </source>
</reference>
<dbReference type="PROSITE" id="PS51904">
    <property type="entry name" value="GLYCOSYL_HYDROL_F25_2"/>
    <property type="match status" value="1"/>
</dbReference>
<evidence type="ECO:0000313" key="12">
    <source>
        <dbReference type="EMBL" id="EGC39437.1"/>
    </source>
</evidence>
<organism evidence="12 13">
    <name type="scientific">Dictyostelium purpureum</name>
    <name type="common">Slime mold</name>
    <dbReference type="NCBI Taxonomy" id="5786"/>
    <lineage>
        <taxon>Eukaryota</taxon>
        <taxon>Amoebozoa</taxon>
        <taxon>Evosea</taxon>
        <taxon>Eumycetozoa</taxon>
        <taxon>Dictyostelia</taxon>
        <taxon>Dictyosteliales</taxon>
        <taxon>Dictyosteliaceae</taxon>
        <taxon>Dictyostelium</taxon>
    </lineage>
</organism>
<dbReference type="AlphaFoldDB" id="F0Z9A5"/>
<dbReference type="GO" id="GO:0048870">
    <property type="term" value="P:cell motility"/>
    <property type="evidence" value="ECO:0000318"/>
    <property type="project" value="GO_Central"/>
</dbReference>
<name>F0Z9A5_DICPU</name>
<keyword evidence="8" id="KW-0325">Glycoprotein</keyword>
<dbReference type="InterPro" id="IPR002053">
    <property type="entry name" value="Glyco_hydro_25"/>
</dbReference>
<protein>
    <recommendedName>
        <fullName evidence="14">Lysozyme</fullName>
    </recommendedName>
</protein>
<dbReference type="EMBL" id="GL870957">
    <property type="protein sequence ID" value="EGC39437.1"/>
    <property type="molecule type" value="Genomic_DNA"/>
</dbReference>
<evidence type="ECO:0000313" key="13">
    <source>
        <dbReference type="Proteomes" id="UP000001064"/>
    </source>
</evidence>
<dbReference type="InterPro" id="IPR051595">
    <property type="entry name" value="GH25_Enzymes"/>
</dbReference>
<dbReference type="GO" id="GO:0003796">
    <property type="term" value="F:lysozyme activity"/>
    <property type="evidence" value="ECO:0007669"/>
    <property type="project" value="InterPro"/>
</dbReference>
<dbReference type="PANTHER" id="PTHR23208">
    <property type="entry name" value="LYSOZYME PROTEIN"/>
    <property type="match status" value="1"/>
</dbReference>
<dbReference type="RefSeq" id="XP_003283995.1">
    <property type="nucleotide sequence ID" value="XM_003283947.1"/>
</dbReference>
<dbReference type="GO" id="GO:0098609">
    <property type="term" value="P:cell-cell adhesion"/>
    <property type="evidence" value="ECO:0000318"/>
    <property type="project" value="GO_Central"/>
</dbReference>
<sequence>RIILALIICSILVCKVVIAGTGIDISSPTSKTVTSTQWSCLAKQNTKAIIQVWSGGYGYNTNIASSVSAAKSAGIQTVDLYAFLCSQCSGNSPSSSAIKTLVSNLRSQNVEFGTLWIDVEQCSNCWGSTSTNAQFVVEAVQTAQQLGVSVGVYSSIGEWSQTVGSLNSLSSFPLWYAHYDNVPAFSDSSFYQFGSWSSPAMKQYAGNTQQCGVSVDLDFFQGGGKSSTTGGSSSGHHSGSSNSESSESSESSGKGSSSMSGSSNSDSNSQSGSSQSDSNSQSGSQSGSQSDSNSQSGS</sequence>
<dbReference type="GO" id="GO:0016998">
    <property type="term" value="P:cell wall macromolecule catabolic process"/>
    <property type="evidence" value="ECO:0007669"/>
    <property type="project" value="InterPro"/>
</dbReference>
<feature type="signal peptide" evidence="11">
    <location>
        <begin position="1"/>
        <end position="19"/>
    </location>
</feature>
<keyword evidence="5" id="KW-0081">Bacteriolytic enzyme</keyword>
<dbReference type="KEGG" id="dpp:DICPUDRAFT_20023"/>
<dbReference type="Proteomes" id="UP000001064">
    <property type="component" value="Unassembled WGS sequence"/>
</dbReference>
<proteinExistence type="inferred from homology"/>
<feature type="non-terminal residue" evidence="12">
    <location>
        <position position="298"/>
    </location>
</feature>
<dbReference type="GO" id="GO:0042742">
    <property type="term" value="P:defense response to bacterium"/>
    <property type="evidence" value="ECO:0007669"/>
    <property type="project" value="UniProtKB-KW"/>
</dbReference>
<evidence type="ECO:0000256" key="9">
    <source>
        <dbReference type="ARBA" id="ARBA00023295"/>
    </source>
</evidence>
<evidence type="ECO:0000256" key="8">
    <source>
        <dbReference type="ARBA" id="ARBA00023180"/>
    </source>
</evidence>
<dbReference type="GO" id="GO:0009253">
    <property type="term" value="P:peptidoglycan catabolic process"/>
    <property type="evidence" value="ECO:0007669"/>
    <property type="project" value="InterPro"/>
</dbReference>
<evidence type="ECO:0000256" key="5">
    <source>
        <dbReference type="ARBA" id="ARBA00022638"/>
    </source>
</evidence>
<dbReference type="SUPFAM" id="SSF51445">
    <property type="entry name" value="(Trans)glycosidases"/>
    <property type="match status" value="1"/>
</dbReference>
<dbReference type="CDD" id="cd06416">
    <property type="entry name" value="GH25_Lys1-like"/>
    <property type="match status" value="1"/>
</dbReference>
<evidence type="ECO:0008006" key="14">
    <source>
        <dbReference type="Google" id="ProtNLM"/>
    </source>
</evidence>
<keyword evidence="6 11" id="KW-0732">Signal</keyword>
<dbReference type="GeneID" id="10509900"/>
<evidence type="ECO:0000256" key="3">
    <source>
        <dbReference type="ARBA" id="ARBA00022525"/>
    </source>
</evidence>
<dbReference type="OMA" id="WSSPAMK"/>
<keyword evidence="13" id="KW-1185">Reference proteome</keyword>
<accession>F0Z9A5</accession>
<dbReference type="GO" id="GO:0005576">
    <property type="term" value="C:extracellular region"/>
    <property type="evidence" value="ECO:0007669"/>
    <property type="project" value="UniProtKB-SubCell"/>
</dbReference>
<comment type="similarity">
    <text evidence="2">Belongs to the glycosyl hydrolase 25 family.</text>
</comment>
<dbReference type="GO" id="GO:0007165">
    <property type="term" value="P:signal transduction"/>
    <property type="evidence" value="ECO:0000318"/>
    <property type="project" value="GO_Central"/>
</dbReference>
<keyword evidence="3" id="KW-0964">Secreted</keyword>
<comment type="subcellular location">
    <subcellularLocation>
        <location evidence="1">Secreted</location>
    </subcellularLocation>
</comment>
<evidence type="ECO:0000256" key="1">
    <source>
        <dbReference type="ARBA" id="ARBA00004613"/>
    </source>
</evidence>
<keyword evidence="4" id="KW-0929">Antimicrobial</keyword>
<feature type="compositionally biased region" description="Low complexity" evidence="10">
    <location>
        <begin position="226"/>
        <end position="298"/>
    </location>
</feature>
<feature type="region of interest" description="Disordered" evidence="10">
    <location>
        <begin position="224"/>
        <end position="298"/>
    </location>
</feature>
<keyword evidence="7" id="KW-0378">Hydrolase</keyword>
<evidence type="ECO:0000256" key="6">
    <source>
        <dbReference type="ARBA" id="ARBA00022729"/>
    </source>
</evidence>
<dbReference type="VEuPathDB" id="AmoebaDB:DICPUDRAFT_20023"/>
<gene>
    <name evidence="12" type="ORF">DICPUDRAFT_20023</name>
</gene>
<dbReference type="InParanoid" id="F0Z9A5"/>
<feature type="chain" id="PRO_5003261555" description="Lysozyme" evidence="11">
    <location>
        <begin position="20"/>
        <end position="298"/>
    </location>
</feature>
<dbReference type="Gene3D" id="3.20.20.80">
    <property type="entry name" value="Glycosidases"/>
    <property type="match status" value="1"/>
</dbReference>
<feature type="non-terminal residue" evidence="12">
    <location>
        <position position="1"/>
    </location>
</feature>
<evidence type="ECO:0000256" key="2">
    <source>
        <dbReference type="ARBA" id="ARBA00010646"/>
    </source>
</evidence>
<dbReference type="eggNOG" id="ENOG502SF04">
    <property type="taxonomic scope" value="Eukaryota"/>
</dbReference>
<dbReference type="InterPro" id="IPR017853">
    <property type="entry name" value="GH"/>
</dbReference>
<evidence type="ECO:0000256" key="10">
    <source>
        <dbReference type="SAM" id="MobiDB-lite"/>
    </source>
</evidence>
<dbReference type="Pfam" id="PF01183">
    <property type="entry name" value="Glyco_hydro_25"/>
    <property type="match status" value="1"/>
</dbReference>
<dbReference type="GO" id="GO:0042593">
    <property type="term" value="P:glucose homeostasis"/>
    <property type="evidence" value="ECO:0000318"/>
    <property type="project" value="GO_Central"/>
</dbReference>
<dbReference type="FunFam" id="3.20.20.80:FF:000249">
    <property type="entry name" value="Counting factor 50"/>
    <property type="match status" value="1"/>
</dbReference>